<evidence type="ECO:0000256" key="2">
    <source>
        <dbReference type="ARBA" id="ARBA00022574"/>
    </source>
</evidence>
<keyword evidence="8" id="KW-1185">Reference proteome</keyword>
<keyword evidence="2 4" id="KW-0853">WD repeat</keyword>
<dbReference type="PANTHER" id="PTHR44019:SF20">
    <property type="entry name" value="WD REPEAT-CONTAINING PROTEIN 55"/>
    <property type="match status" value="1"/>
</dbReference>
<feature type="repeat" description="WD" evidence="4">
    <location>
        <begin position="59"/>
        <end position="92"/>
    </location>
</feature>
<feature type="region of interest" description="Disordered" evidence="5">
    <location>
        <begin position="1057"/>
        <end position="1094"/>
    </location>
</feature>
<dbReference type="PROSITE" id="PS00678">
    <property type="entry name" value="WD_REPEATS_1"/>
    <property type="match status" value="1"/>
</dbReference>
<dbReference type="SUPFAM" id="SSF50978">
    <property type="entry name" value="WD40 repeat-like"/>
    <property type="match status" value="2"/>
</dbReference>
<reference evidence="7" key="2">
    <citation type="submission" date="2020-12" db="EMBL/GenBank/DDBJ databases">
        <title>New Spironucleus salmonicida genome in near-complete chromosomes.</title>
        <authorList>
            <person name="Xu F."/>
            <person name="Kurt Z."/>
            <person name="Jimenez-Gonzalez A."/>
            <person name="Astvaldsson A."/>
            <person name="Andersson J.O."/>
            <person name="Svard S.G."/>
        </authorList>
    </citation>
    <scope>NUCLEOTIDE SEQUENCE</scope>
    <source>
        <strain evidence="7">ATCC 50377</strain>
    </source>
</reference>
<accession>V6M160</accession>
<dbReference type="InterPro" id="IPR015943">
    <property type="entry name" value="WD40/YVTN_repeat-like_dom_sf"/>
</dbReference>
<dbReference type="InterPro" id="IPR019775">
    <property type="entry name" value="WD40_repeat_CS"/>
</dbReference>
<dbReference type="OrthoDB" id="6262491at2759"/>
<keyword evidence="3" id="KW-0677">Repeat</keyword>
<dbReference type="EMBL" id="AUWU02000007">
    <property type="protein sequence ID" value="KAH0571198.1"/>
    <property type="molecule type" value="Genomic_DNA"/>
</dbReference>
<evidence type="ECO:0000256" key="3">
    <source>
        <dbReference type="ARBA" id="ARBA00022737"/>
    </source>
</evidence>
<dbReference type="EMBL" id="KI546057">
    <property type="protein sequence ID" value="EST46909.1"/>
    <property type="molecule type" value="Genomic_DNA"/>
</dbReference>
<feature type="region of interest" description="Disordered" evidence="5">
    <location>
        <begin position="379"/>
        <end position="415"/>
    </location>
</feature>
<dbReference type="Proteomes" id="UP000018208">
    <property type="component" value="Unassembled WGS sequence"/>
</dbReference>
<evidence type="ECO:0000313" key="8">
    <source>
        <dbReference type="Proteomes" id="UP000018208"/>
    </source>
</evidence>
<sequence length="1348" mass="152680">MELEYVQTLYFRKLAPEKITITATHHSQKKNIIFAGLSNGTIIGWDLYLPIPVARLVAIAAHSGAVTALSFHHVHGLLVSGGLDQQVRVWDVVFSDLIDVSGVQQLKMEHFLNNDPFYVAHGGTVAPFNTPNDQNQMSRKTVLVQEFAENSRKIVQIKEQGSGFLVLCGDGTFNYFQQLNDFTTKHLIKYPQFHLKDRVYLGLERNDIDRRMDIMDLANKSTKSLSTNASIVKVELDSKAGSQTIRSMESPLLCSKVSPTCCITTRQDGNIFCGDSMGQVHCLSINQDKIQYQYCIGNVHRLQINQMMYLAKENAIITCSQEGTIRSIVSVTGQIYYSFNNQRVKQFIDICCVLREVQLTEEEKADKIKKRKLERDAQLKNQNRLTTVSTPDNNSNDQIHTNLLPPKPSSRGSLKKAGEDVQILANVISSSEMTSGESVSNLQDNLVLAIDSDSQISVIDAAVGNSVAEISFTDIAPNLAIIQQDLEKYNIDTTLPIVCDFRQSKNSSMYAVQKQNTSASDEYKLLKLNYKRQQQQAQSDAFLDHPNLTLFEDSRVVSMFVFNHQVTGQQQVCFVRYNCMDVYSPKFKTRQQDQKIQKPVRLMSLLLMSVQQQNFDENISEQKRKKLEQAEFDDNLKLTLSADRIFKSRSVAGDGRISGFNQYMQQYRLQKVQLGKINEPLQQLRSLSPFMPRDLDSIESFVKNNIDNQGNLPKIDAPNRQGVVDSMTKMSVPFYVLMATEDNIINNFDPRVVRKPYHNYNIDFSTIMNAETIDFQKYTDLNVTYRKLSTQQEGILKTSKIPVGELPKIQPMPNPNNIYSRLTKGTLRNGKEMASLSLRQATNCSSQRESEYRFYHTNAKSIDSQQDLGFYDQDVIYNVVDDGSLKNDINKMDIEVKKVSELPASNCFESIIDTDPKNHRDVLVFGHEDGSLTFQHLLSGHMIRAFGAHSTVITQIVSLQNTSGFQIVSISSDSRLFSVLVPKTNAFRISFLGCCQFPHGIISAACAGNNQVLFADQHGNIYYCQLPLTSLTRFLKIFNGPEFFKKNADKVPVSHTQVIEAQDSPNKPDSPQSRGSKRRKRQQQTQNSGDKLSDFPYSVHTMQIREQKLYVVFENSWCMVFNNLLGDIDQWQSSFAQGAKDTKLYFKSNSNFSTTQEYCSPDYVFKINESDTITTVYIIAPVQNGRKMLVNPNEVKNRVQTELHEAHISLKVDEAQKEKDKKMCRNAKIEGKFINQNANVKLQEFLKEKTEIVKEEDMISMGADQFILVGFKSGVLKVFSSQGEMKQEFKFNDAITGIVGVNRDLIGMRIINQLKEFRGNPDLLKTFWVGMADASVDSDQCGVFLGDE</sequence>
<evidence type="ECO:0000313" key="6">
    <source>
        <dbReference type="EMBL" id="EST46909.1"/>
    </source>
</evidence>
<organism evidence="6">
    <name type="scientific">Spironucleus salmonicida</name>
    <dbReference type="NCBI Taxonomy" id="348837"/>
    <lineage>
        <taxon>Eukaryota</taxon>
        <taxon>Metamonada</taxon>
        <taxon>Diplomonadida</taxon>
        <taxon>Hexamitidae</taxon>
        <taxon>Hexamitinae</taxon>
        <taxon>Spironucleus</taxon>
    </lineage>
</organism>
<comment type="similarity">
    <text evidence="1">Belongs to the WD repeat WDR55 family.</text>
</comment>
<dbReference type="InterPro" id="IPR050505">
    <property type="entry name" value="WDR55/POC1"/>
</dbReference>
<proteinExistence type="inferred from homology"/>
<name>V6M160_9EUKA</name>
<dbReference type="VEuPathDB" id="GiardiaDB:SS50377_27498"/>
<protein>
    <submittedName>
        <fullName evidence="7">WD40 repeat protein</fullName>
    </submittedName>
</protein>
<dbReference type="InterPro" id="IPR036322">
    <property type="entry name" value="WD40_repeat_dom_sf"/>
</dbReference>
<feature type="compositionally biased region" description="Polar residues" evidence="5">
    <location>
        <begin position="379"/>
        <end position="401"/>
    </location>
</feature>
<evidence type="ECO:0000256" key="4">
    <source>
        <dbReference type="PROSITE-ProRule" id="PRU00221"/>
    </source>
</evidence>
<dbReference type="Gene3D" id="2.130.10.10">
    <property type="entry name" value="YVTN repeat-like/Quinoprotein amine dehydrogenase"/>
    <property type="match status" value="1"/>
</dbReference>
<dbReference type="InterPro" id="IPR001680">
    <property type="entry name" value="WD40_rpt"/>
</dbReference>
<feature type="compositionally biased region" description="Polar residues" evidence="5">
    <location>
        <begin position="1057"/>
        <end position="1071"/>
    </location>
</feature>
<evidence type="ECO:0000256" key="1">
    <source>
        <dbReference type="ARBA" id="ARBA00007625"/>
    </source>
</evidence>
<dbReference type="PANTHER" id="PTHR44019">
    <property type="entry name" value="WD REPEAT-CONTAINING PROTEIN 55"/>
    <property type="match status" value="1"/>
</dbReference>
<evidence type="ECO:0000313" key="7">
    <source>
        <dbReference type="EMBL" id="KAH0571198.1"/>
    </source>
</evidence>
<gene>
    <name evidence="6" type="ORF">SS50377_13062</name>
    <name evidence="7" type="ORF">SS50377_27498</name>
</gene>
<dbReference type="SMART" id="SM00320">
    <property type="entry name" value="WD40"/>
    <property type="match status" value="3"/>
</dbReference>
<dbReference type="PROSITE" id="PS50082">
    <property type="entry name" value="WD_REPEATS_2"/>
    <property type="match status" value="1"/>
</dbReference>
<dbReference type="Pfam" id="PF00400">
    <property type="entry name" value="WD40"/>
    <property type="match status" value="1"/>
</dbReference>
<reference evidence="6 7" key="1">
    <citation type="journal article" date="2014" name="PLoS Genet.">
        <title>The Genome of Spironucleus salmonicida Highlights a Fish Pathogen Adapted to Fluctuating Environments.</title>
        <authorList>
            <person name="Xu F."/>
            <person name="Jerlstrom-Hultqvist J."/>
            <person name="Einarsson E."/>
            <person name="Astvaldsson A."/>
            <person name="Svard S.G."/>
            <person name="Andersson J.O."/>
        </authorList>
    </citation>
    <scope>NUCLEOTIDE SEQUENCE</scope>
    <source>
        <strain evidence="7">ATCC 50377</strain>
    </source>
</reference>
<dbReference type="PROSITE" id="PS50294">
    <property type="entry name" value="WD_REPEATS_REGION"/>
    <property type="match status" value="1"/>
</dbReference>
<evidence type="ECO:0000256" key="5">
    <source>
        <dbReference type="SAM" id="MobiDB-lite"/>
    </source>
</evidence>